<dbReference type="InterPro" id="IPR029057">
    <property type="entry name" value="PRTase-like"/>
</dbReference>
<keyword evidence="2" id="KW-0808">Transferase</keyword>
<dbReference type="GO" id="GO:0016757">
    <property type="term" value="F:glycosyltransferase activity"/>
    <property type="evidence" value="ECO:0007669"/>
    <property type="project" value="UniProtKB-KW"/>
</dbReference>
<dbReference type="PANTHER" id="PTHR43363:SF1">
    <property type="entry name" value="HYPOXANTHINE-GUANINE PHOSPHORIBOSYLTRANSFERASE"/>
    <property type="match status" value="1"/>
</dbReference>
<reference evidence="5" key="1">
    <citation type="journal article" date="2019" name="Int. J. Syst. Evol. Microbiol.">
        <title>The Global Catalogue of Microorganisms (GCM) 10K type strain sequencing project: providing services to taxonomists for standard genome sequencing and annotation.</title>
        <authorList>
            <consortium name="The Broad Institute Genomics Platform"/>
            <consortium name="The Broad Institute Genome Sequencing Center for Infectious Disease"/>
            <person name="Wu L."/>
            <person name="Ma J."/>
        </authorList>
    </citation>
    <scope>NUCLEOTIDE SEQUENCE [LARGE SCALE GENOMIC DNA]</scope>
    <source>
        <strain evidence="5">JCM 9458</strain>
    </source>
</reference>
<dbReference type="EMBL" id="BAAAYN010000079">
    <property type="protein sequence ID" value="GAA3398264.1"/>
    <property type="molecule type" value="Genomic_DNA"/>
</dbReference>
<evidence type="ECO:0000256" key="1">
    <source>
        <dbReference type="ARBA" id="ARBA00022676"/>
    </source>
</evidence>
<organism evidence="4 5">
    <name type="scientific">Cryptosporangium minutisporangium</name>
    <dbReference type="NCBI Taxonomy" id="113569"/>
    <lineage>
        <taxon>Bacteria</taxon>
        <taxon>Bacillati</taxon>
        <taxon>Actinomycetota</taxon>
        <taxon>Actinomycetes</taxon>
        <taxon>Cryptosporangiales</taxon>
        <taxon>Cryptosporangiaceae</taxon>
        <taxon>Cryptosporangium</taxon>
    </lineage>
</organism>
<gene>
    <name evidence="4" type="ORF">GCM10020369_81290</name>
</gene>
<accession>A0ABP6TCR5</accession>
<dbReference type="SUPFAM" id="SSF53271">
    <property type="entry name" value="PRTase-like"/>
    <property type="match status" value="1"/>
</dbReference>
<evidence type="ECO:0000256" key="2">
    <source>
        <dbReference type="ARBA" id="ARBA00022679"/>
    </source>
</evidence>
<feature type="domain" description="Phosphoribosyltransferase" evidence="3">
    <location>
        <begin position="23"/>
        <end position="167"/>
    </location>
</feature>
<dbReference type="Pfam" id="PF00156">
    <property type="entry name" value="Pribosyltran"/>
    <property type="match status" value="1"/>
</dbReference>
<evidence type="ECO:0000259" key="3">
    <source>
        <dbReference type="Pfam" id="PF00156"/>
    </source>
</evidence>
<evidence type="ECO:0000313" key="4">
    <source>
        <dbReference type="EMBL" id="GAA3398264.1"/>
    </source>
</evidence>
<keyword evidence="5" id="KW-1185">Reference proteome</keyword>
<dbReference type="InterPro" id="IPR000836">
    <property type="entry name" value="PRTase_dom"/>
</dbReference>
<dbReference type="Proteomes" id="UP001501676">
    <property type="component" value="Unassembled WGS sequence"/>
</dbReference>
<protein>
    <submittedName>
        <fullName evidence="4">Phosphoribosyltransferase</fullName>
    </submittedName>
</protein>
<evidence type="ECO:0000313" key="5">
    <source>
        <dbReference type="Proteomes" id="UP001501676"/>
    </source>
</evidence>
<name>A0ABP6TCR5_9ACTN</name>
<keyword evidence="1 4" id="KW-0328">Glycosyltransferase</keyword>
<dbReference type="CDD" id="cd06223">
    <property type="entry name" value="PRTases_typeI"/>
    <property type="match status" value="1"/>
</dbReference>
<dbReference type="PANTHER" id="PTHR43363">
    <property type="entry name" value="HYPOXANTHINE PHOSPHORIBOSYLTRANSFERASE"/>
    <property type="match status" value="1"/>
</dbReference>
<sequence length="172" mass="18868">MTTIEPETPANAEAASGETPREVLTWDLFGTASRELATQIAEDGYRPEIVLAIARGGLLPAGALAYALEVKNVATINVEFYTGVEERLAVPVMLPPVPEVVDLAGARVLIVDDVADTGRTLEVVYEFCAAHVAEARTAVLYEKPQSVVRCEYVWRRTDRWINFPWSTLPPVL</sequence>
<comment type="caution">
    <text evidence="4">The sequence shown here is derived from an EMBL/GenBank/DDBJ whole genome shotgun (WGS) entry which is preliminary data.</text>
</comment>
<proteinExistence type="predicted"/>
<dbReference type="RefSeq" id="WP_376981419.1">
    <property type="nucleotide sequence ID" value="NZ_BAAAYN010000079.1"/>
</dbReference>
<dbReference type="Gene3D" id="3.40.50.2020">
    <property type="match status" value="1"/>
</dbReference>